<evidence type="ECO:0000259" key="4">
    <source>
        <dbReference type="PROSITE" id="PS50932"/>
    </source>
</evidence>
<dbReference type="Proteomes" id="UP000601171">
    <property type="component" value="Unassembled WGS sequence"/>
</dbReference>
<dbReference type="Gene3D" id="1.10.260.40">
    <property type="entry name" value="lambda repressor-like DNA-binding domains"/>
    <property type="match status" value="1"/>
</dbReference>
<comment type="caution">
    <text evidence="5">The sequence shown here is derived from an EMBL/GenBank/DDBJ whole genome shotgun (WGS) entry which is preliminary data.</text>
</comment>
<keyword evidence="6" id="KW-1185">Reference proteome</keyword>
<dbReference type="PROSITE" id="PS50932">
    <property type="entry name" value="HTH_LACI_2"/>
    <property type="match status" value="1"/>
</dbReference>
<dbReference type="PRINTS" id="PR00036">
    <property type="entry name" value="HTHLACI"/>
</dbReference>
<dbReference type="SUPFAM" id="SSF47413">
    <property type="entry name" value="lambda repressor-like DNA-binding domains"/>
    <property type="match status" value="1"/>
</dbReference>
<dbReference type="Pfam" id="PF13377">
    <property type="entry name" value="Peripla_BP_3"/>
    <property type="match status" value="1"/>
</dbReference>
<gene>
    <name evidence="5" type="ORF">H8707_03050</name>
</gene>
<evidence type="ECO:0000313" key="6">
    <source>
        <dbReference type="Proteomes" id="UP000601171"/>
    </source>
</evidence>
<dbReference type="GO" id="GO:0003700">
    <property type="term" value="F:DNA-binding transcription factor activity"/>
    <property type="evidence" value="ECO:0007669"/>
    <property type="project" value="TreeGrafter"/>
</dbReference>
<dbReference type="InterPro" id="IPR046335">
    <property type="entry name" value="LacI/GalR-like_sensor"/>
</dbReference>
<dbReference type="PANTHER" id="PTHR30146">
    <property type="entry name" value="LACI-RELATED TRANSCRIPTIONAL REPRESSOR"/>
    <property type="match status" value="1"/>
</dbReference>
<protein>
    <submittedName>
        <fullName evidence="5">LacI family DNA-binding transcriptional regulator</fullName>
    </submittedName>
</protein>
<dbReference type="SUPFAM" id="SSF53822">
    <property type="entry name" value="Periplasmic binding protein-like I"/>
    <property type="match status" value="1"/>
</dbReference>
<dbReference type="InterPro" id="IPR010982">
    <property type="entry name" value="Lambda_DNA-bd_dom_sf"/>
</dbReference>
<dbReference type="PANTHER" id="PTHR30146:SF109">
    <property type="entry name" value="HTH-TYPE TRANSCRIPTIONAL REGULATOR GALS"/>
    <property type="match status" value="1"/>
</dbReference>
<dbReference type="CDD" id="cd01392">
    <property type="entry name" value="HTH_LacI"/>
    <property type="match status" value="1"/>
</dbReference>
<evidence type="ECO:0000256" key="2">
    <source>
        <dbReference type="ARBA" id="ARBA00023125"/>
    </source>
</evidence>
<dbReference type="AlphaFoldDB" id="A0A926IJG5"/>
<dbReference type="Pfam" id="PF00356">
    <property type="entry name" value="LacI"/>
    <property type="match status" value="1"/>
</dbReference>
<dbReference type="GO" id="GO:0000976">
    <property type="term" value="F:transcription cis-regulatory region binding"/>
    <property type="evidence" value="ECO:0007669"/>
    <property type="project" value="TreeGrafter"/>
</dbReference>
<dbReference type="SMART" id="SM00354">
    <property type="entry name" value="HTH_LACI"/>
    <property type="match status" value="1"/>
</dbReference>
<dbReference type="EMBL" id="JACRTG010000008">
    <property type="protein sequence ID" value="MBC8587220.1"/>
    <property type="molecule type" value="Genomic_DNA"/>
</dbReference>
<evidence type="ECO:0000256" key="1">
    <source>
        <dbReference type="ARBA" id="ARBA00023015"/>
    </source>
</evidence>
<keyword evidence="2 5" id="KW-0238">DNA-binding</keyword>
<reference evidence="5" key="1">
    <citation type="submission" date="2020-08" db="EMBL/GenBank/DDBJ databases">
        <title>Genome public.</title>
        <authorList>
            <person name="Liu C."/>
            <person name="Sun Q."/>
        </authorList>
    </citation>
    <scope>NUCLEOTIDE SEQUENCE</scope>
    <source>
        <strain evidence="5">BX21</strain>
    </source>
</reference>
<dbReference type="Gene3D" id="3.40.50.2300">
    <property type="match status" value="2"/>
</dbReference>
<dbReference type="InterPro" id="IPR028082">
    <property type="entry name" value="Peripla_BP_I"/>
</dbReference>
<feature type="domain" description="HTH lacI-type" evidence="4">
    <location>
        <begin position="3"/>
        <end position="57"/>
    </location>
</feature>
<dbReference type="InterPro" id="IPR000843">
    <property type="entry name" value="HTH_LacI"/>
</dbReference>
<dbReference type="CDD" id="cd06267">
    <property type="entry name" value="PBP1_LacI_sugar_binding-like"/>
    <property type="match status" value="1"/>
</dbReference>
<dbReference type="RefSeq" id="WP_262428690.1">
    <property type="nucleotide sequence ID" value="NZ_JACRTG010000008.1"/>
</dbReference>
<organism evidence="5 6">
    <name type="scientific">Paratissierella segnis</name>
    <dbReference type="NCBI Taxonomy" id="2763679"/>
    <lineage>
        <taxon>Bacteria</taxon>
        <taxon>Bacillati</taxon>
        <taxon>Bacillota</taxon>
        <taxon>Tissierellia</taxon>
        <taxon>Tissierellales</taxon>
        <taxon>Tissierellaceae</taxon>
        <taxon>Paratissierella</taxon>
    </lineage>
</organism>
<name>A0A926IJG5_9FIRM</name>
<sequence>MTVTIKDIAKVAGVSKATVSRSLNDSPLVAETTRERIKDLADTMGFEFNANARSLSTSKTGTVGIIYPERFGKFGVSLYYSSLLNQIRDFLEKEELDNIVAFPRNRYTGESNIKRLIQSKKIDGLLIIHPNITDVDQKIMNFIEISKMPYVFLHHYPSFCDVETVDAIYTNHFGGGYDATKHLIDLGHRNIICLTSYGDSMEFRQRTEGYRAALIDNNIEINEDFIFRGYRDIGSGYKMIKENMDFIEKNNITGMFSQTDLMAIGVMEGLKEFGKKIPDDYSIVGYDDIEMVMDFKPNLTTIHQPREEIAILTCNRLLELINGVKSNKKVNISLSTKLIIRESTKKIE</sequence>
<evidence type="ECO:0000313" key="5">
    <source>
        <dbReference type="EMBL" id="MBC8587220.1"/>
    </source>
</evidence>
<keyword evidence="1" id="KW-0805">Transcription regulation</keyword>
<proteinExistence type="predicted"/>
<accession>A0A926IJG5</accession>
<keyword evidence="3" id="KW-0804">Transcription</keyword>
<evidence type="ECO:0000256" key="3">
    <source>
        <dbReference type="ARBA" id="ARBA00023163"/>
    </source>
</evidence>